<feature type="transmembrane region" description="Helical" evidence="4">
    <location>
        <begin position="333"/>
        <end position="358"/>
    </location>
</feature>
<dbReference type="PANTHER" id="PTHR11360">
    <property type="entry name" value="MONOCARBOXYLATE TRANSPORTER"/>
    <property type="match status" value="1"/>
</dbReference>
<reference evidence="6 7" key="1">
    <citation type="submission" date="2019-12" db="EMBL/GenBank/DDBJ databases">
        <title>Hybrid Genome Assemblies of two High G+C Isolates from Undergraduate Microbiology Courses.</title>
        <authorList>
            <person name="Ne Ville C.J."/>
            <person name="Enright D."/>
            <person name="Hernandez I."/>
            <person name="Dodsworth J."/>
            <person name="Orwin P.M."/>
        </authorList>
    </citation>
    <scope>NUCLEOTIDE SEQUENCE [LARGE SCALE GENOMIC DNA]</scope>
    <source>
        <strain evidence="6 7">CSUSB</strain>
    </source>
</reference>
<proteinExistence type="predicted"/>
<evidence type="ECO:0000313" key="6">
    <source>
        <dbReference type="EMBL" id="QGW80275.1"/>
    </source>
</evidence>
<accession>A0A6I6HFU3</accession>
<evidence type="ECO:0000259" key="5">
    <source>
        <dbReference type="PROSITE" id="PS50850"/>
    </source>
</evidence>
<dbReference type="InterPro" id="IPR020846">
    <property type="entry name" value="MFS_dom"/>
</dbReference>
<feature type="transmembrane region" description="Helical" evidence="4">
    <location>
        <begin position="370"/>
        <end position="389"/>
    </location>
</feature>
<feature type="transmembrane region" description="Helical" evidence="4">
    <location>
        <begin position="157"/>
        <end position="180"/>
    </location>
</feature>
<organism evidence="6 7">
    <name type="scientific">Variovorax paradoxus</name>
    <dbReference type="NCBI Taxonomy" id="34073"/>
    <lineage>
        <taxon>Bacteria</taxon>
        <taxon>Pseudomonadati</taxon>
        <taxon>Pseudomonadota</taxon>
        <taxon>Betaproteobacteria</taxon>
        <taxon>Burkholderiales</taxon>
        <taxon>Comamonadaceae</taxon>
        <taxon>Variovorax</taxon>
    </lineage>
</organism>
<dbReference type="PROSITE" id="PS50850">
    <property type="entry name" value="MFS"/>
    <property type="match status" value="1"/>
</dbReference>
<feature type="transmembrane region" description="Helical" evidence="4">
    <location>
        <begin position="395"/>
        <end position="414"/>
    </location>
</feature>
<dbReference type="PANTHER" id="PTHR11360:SF308">
    <property type="entry name" value="BLL3089 PROTEIN"/>
    <property type="match status" value="1"/>
</dbReference>
<dbReference type="AlphaFoldDB" id="A0A6I6HFU3"/>
<keyword evidence="1 4" id="KW-0812">Transmembrane</keyword>
<dbReference type="Pfam" id="PF07690">
    <property type="entry name" value="MFS_1"/>
    <property type="match status" value="1"/>
</dbReference>
<dbReference type="Proteomes" id="UP000425817">
    <property type="component" value="Chromosome"/>
</dbReference>
<evidence type="ECO:0000256" key="4">
    <source>
        <dbReference type="SAM" id="Phobius"/>
    </source>
</evidence>
<dbReference type="InterPro" id="IPR011701">
    <property type="entry name" value="MFS"/>
</dbReference>
<sequence>MWRRRCSTVGVCETDSPAVNTPDPTPYNRRMVGWLSLGQLITWGSVFYGFALLMEPVERELGLSRAQSSLAFSLALLAEGALAWPVGRWIDRGHERAVMTGGSLVIVAGLLLHSVVHSALGFYAAWTLLGAGLAATLYSPAFSIVTRRFPNAFRRAIITLTFLGGLASTVFIPVVAWLIAELGWRHALWVLAAIHLFICVPLHARVLRHAPHPAAGSKAGWPRAGAAAAVAPASHYMRTAPFLLVGVFTVLLMAVTAALPPHMVSLLRGAGLSESWAIAVPASIGLVQVLGRALLYFFEHHFDLHLANRLIPCLIPLGLLALLAGAGSPGAALLFVFFYGMGNGMLTIVKGTAIAQYVNRDHVATLNGALGLPSAIARALAPLMLGVLWQPGTGYTLGLWMLLAASVVAVLALVGAQRWRRVPGAPT</sequence>
<dbReference type="GO" id="GO:0022857">
    <property type="term" value="F:transmembrane transporter activity"/>
    <property type="evidence" value="ECO:0007669"/>
    <property type="project" value="InterPro"/>
</dbReference>
<feature type="transmembrane region" description="Helical" evidence="4">
    <location>
        <begin position="242"/>
        <end position="264"/>
    </location>
</feature>
<dbReference type="SUPFAM" id="SSF103473">
    <property type="entry name" value="MFS general substrate transporter"/>
    <property type="match status" value="1"/>
</dbReference>
<feature type="transmembrane region" description="Helical" evidence="4">
    <location>
        <begin position="186"/>
        <end position="204"/>
    </location>
</feature>
<dbReference type="EMBL" id="CP046622">
    <property type="protein sequence ID" value="QGW80275.1"/>
    <property type="molecule type" value="Genomic_DNA"/>
</dbReference>
<name>A0A6I6HFU3_VARPD</name>
<evidence type="ECO:0000256" key="2">
    <source>
        <dbReference type="ARBA" id="ARBA00022989"/>
    </source>
</evidence>
<evidence type="ECO:0000256" key="3">
    <source>
        <dbReference type="ARBA" id="ARBA00023136"/>
    </source>
</evidence>
<feature type="transmembrane region" description="Helical" evidence="4">
    <location>
        <begin position="276"/>
        <end position="298"/>
    </location>
</feature>
<feature type="transmembrane region" description="Helical" evidence="4">
    <location>
        <begin position="66"/>
        <end position="86"/>
    </location>
</feature>
<dbReference type="InterPro" id="IPR036259">
    <property type="entry name" value="MFS_trans_sf"/>
</dbReference>
<feature type="transmembrane region" description="Helical" evidence="4">
    <location>
        <begin position="122"/>
        <end position="145"/>
    </location>
</feature>
<feature type="transmembrane region" description="Helical" evidence="4">
    <location>
        <begin position="98"/>
        <end position="116"/>
    </location>
</feature>
<protein>
    <submittedName>
        <fullName evidence="6">MFS transporter</fullName>
    </submittedName>
</protein>
<feature type="transmembrane region" description="Helical" evidence="4">
    <location>
        <begin position="32"/>
        <end position="54"/>
    </location>
</feature>
<dbReference type="OrthoDB" id="5966585at2"/>
<feature type="transmembrane region" description="Helical" evidence="4">
    <location>
        <begin position="310"/>
        <end position="327"/>
    </location>
</feature>
<evidence type="ECO:0000313" key="7">
    <source>
        <dbReference type="Proteomes" id="UP000425817"/>
    </source>
</evidence>
<keyword evidence="3 4" id="KW-0472">Membrane</keyword>
<evidence type="ECO:0000256" key="1">
    <source>
        <dbReference type="ARBA" id="ARBA00022692"/>
    </source>
</evidence>
<dbReference type="Gene3D" id="1.20.1250.20">
    <property type="entry name" value="MFS general substrate transporter like domains"/>
    <property type="match status" value="1"/>
</dbReference>
<dbReference type="InterPro" id="IPR050327">
    <property type="entry name" value="Proton-linked_MCT"/>
</dbReference>
<feature type="domain" description="Major facilitator superfamily (MFS) profile" evidence="5">
    <location>
        <begin position="31"/>
        <end position="421"/>
    </location>
</feature>
<gene>
    <name evidence="6" type="ORF">GOQ09_01125</name>
</gene>
<keyword evidence="2 4" id="KW-1133">Transmembrane helix</keyword>